<dbReference type="Gene3D" id="1.20.1250.20">
    <property type="entry name" value="MFS general substrate transporter like domains"/>
    <property type="match status" value="1"/>
</dbReference>
<dbReference type="Proteomes" id="UP000230069">
    <property type="component" value="Unassembled WGS sequence"/>
</dbReference>
<feature type="transmembrane region" description="Helical" evidence="6">
    <location>
        <begin position="85"/>
        <end position="111"/>
    </location>
</feature>
<feature type="transmembrane region" description="Helical" evidence="6">
    <location>
        <begin position="532"/>
        <end position="555"/>
    </location>
</feature>
<dbReference type="Pfam" id="PF00854">
    <property type="entry name" value="PTR2"/>
    <property type="match status" value="1"/>
</dbReference>
<dbReference type="GO" id="GO:0022857">
    <property type="term" value="F:transmembrane transporter activity"/>
    <property type="evidence" value="ECO:0007669"/>
    <property type="project" value="InterPro"/>
</dbReference>
<name>A0A2G5D877_AQUCA</name>
<keyword evidence="8" id="KW-1185">Reference proteome</keyword>
<feature type="transmembrane region" description="Helical" evidence="6">
    <location>
        <begin position="359"/>
        <end position="381"/>
    </location>
</feature>
<evidence type="ECO:0000256" key="1">
    <source>
        <dbReference type="ARBA" id="ARBA00004141"/>
    </source>
</evidence>
<feature type="transmembrane region" description="Helical" evidence="6">
    <location>
        <begin position="201"/>
        <end position="221"/>
    </location>
</feature>
<keyword evidence="5 6" id="KW-0472">Membrane</keyword>
<dbReference type="AlphaFoldDB" id="A0A2G5D877"/>
<dbReference type="EMBL" id="KZ305043">
    <property type="protein sequence ID" value="PIA39710.1"/>
    <property type="molecule type" value="Genomic_DNA"/>
</dbReference>
<evidence type="ECO:0000256" key="4">
    <source>
        <dbReference type="ARBA" id="ARBA00022989"/>
    </source>
</evidence>
<dbReference type="GO" id="GO:0016020">
    <property type="term" value="C:membrane"/>
    <property type="evidence" value="ECO:0007669"/>
    <property type="project" value="UniProtKB-SubCell"/>
</dbReference>
<dbReference type="SUPFAM" id="SSF103473">
    <property type="entry name" value="MFS general substrate transporter"/>
    <property type="match status" value="1"/>
</dbReference>
<evidence type="ECO:0000256" key="3">
    <source>
        <dbReference type="ARBA" id="ARBA00022692"/>
    </source>
</evidence>
<feature type="transmembrane region" description="Helical" evidence="6">
    <location>
        <begin position="401"/>
        <end position="422"/>
    </location>
</feature>
<dbReference type="OrthoDB" id="8904098at2759"/>
<evidence type="ECO:0000313" key="8">
    <source>
        <dbReference type="Proteomes" id="UP000230069"/>
    </source>
</evidence>
<evidence type="ECO:0008006" key="9">
    <source>
        <dbReference type="Google" id="ProtNLM"/>
    </source>
</evidence>
<dbReference type="InterPro" id="IPR000109">
    <property type="entry name" value="POT_fam"/>
</dbReference>
<feature type="transmembrane region" description="Helical" evidence="6">
    <location>
        <begin position="176"/>
        <end position="195"/>
    </location>
</feature>
<dbReference type="InParanoid" id="A0A2G5D877"/>
<proteinExistence type="inferred from homology"/>
<sequence length="578" mass="64415">MEEKQVEKVVEKKKGGARTLPFIFSNEICERLAVVGFAVNMMSYLTLELHLPLTKSANILTNFAGTSILTTFAGAFIADAYAGRYWTIIWASFIYLLAMTSLTLSASLPGLRPPSCKGNEVCKEANEAQLSLLYVSLLLSGIAGGGLRCCVVPFGADQFDESDPKNKAKSWNFFNWYYIVMGLSILISVTVIVYIQENVGWGWGLGIPTVIWFFSIVLFIAGSKRYRILSPTGSPFTRLFQVMVAAVKKRRLPKVSDPTLLYQDDELDASIIANGKLLHTKQLKVLDKAAMMIEEDKLPSGQLNLWRVSTVHRVEELKSILRMGPIWASGLLLTAASANQGTFTIQQARSMDPHLSSSFQIPPASMSVFTIVTMIITVVFYDRVFIPVARHFTGVDRGISYLHRMTIGFVISTISTLVSGFVEVKRKNVAAAYGLIDSPNATIPISIFWLVPQYALYGIAEGFMSVGHLEYFFDQSPESMRSSATAFYWTAIAAGNYLSSFMVTIIHKYTAGSDDSNWLPDYNINKGKLENFFWMITGLQVINLIYYMMCVKYYTFKAVQIQYKKGEPEGGKELVDSV</sequence>
<gene>
    <name evidence="7" type="ORF">AQUCO_02600275v1</name>
</gene>
<protein>
    <recommendedName>
        <fullName evidence="9">Major facilitator superfamily (MFS) profile domain-containing protein</fullName>
    </recommendedName>
</protein>
<feature type="transmembrane region" description="Helical" evidence="6">
    <location>
        <begin position="485"/>
        <end position="506"/>
    </location>
</feature>
<feature type="transmembrane region" description="Helical" evidence="6">
    <location>
        <begin position="59"/>
        <end position="78"/>
    </location>
</feature>
<evidence type="ECO:0000256" key="5">
    <source>
        <dbReference type="ARBA" id="ARBA00023136"/>
    </source>
</evidence>
<evidence type="ECO:0000256" key="2">
    <source>
        <dbReference type="ARBA" id="ARBA00005982"/>
    </source>
</evidence>
<comment type="similarity">
    <text evidence="2">Belongs to the major facilitator superfamily. Proton-dependent oligopeptide transporter (POT/PTR) (TC 2.A.17) family.</text>
</comment>
<evidence type="ECO:0000313" key="7">
    <source>
        <dbReference type="EMBL" id="PIA39710.1"/>
    </source>
</evidence>
<reference evidence="7 8" key="1">
    <citation type="submission" date="2017-09" db="EMBL/GenBank/DDBJ databases">
        <title>WGS assembly of Aquilegia coerulea Goldsmith.</title>
        <authorList>
            <person name="Hodges S."/>
            <person name="Kramer E."/>
            <person name="Nordborg M."/>
            <person name="Tomkins J."/>
            <person name="Borevitz J."/>
            <person name="Derieg N."/>
            <person name="Yan J."/>
            <person name="Mihaltcheva S."/>
            <person name="Hayes R.D."/>
            <person name="Rokhsar D."/>
        </authorList>
    </citation>
    <scope>NUCLEOTIDE SEQUENCE [LARGE SCALE GENOMIC DNA]</scope>
    <source>
        <strain evidence="8">cv. Goldsmith</strain>
    </source>
</reference>
<accession>A0A2G5D877</accession>
<keyword evidence="4 6" id="KW-1133">Transmembrane helix</keyword>
<dbReference type="PANTHER" id="PTHR11654">
    <property type="entry name" value="OLIGOPEPTIDE TRANSPORTER-RELATED"/>
    <property type="match status" value="1"/>
</dbReference>
<evidence type="ECO:0000256" key="6">
    <source>
        <dbReference type="SAM" id="Phobius"/>
    </source>
</evidence>
<organism evidence="7 8">
    <name type="scientific">Aquilegia coerulea</name>
    <name type="common">Rocky mountain columbine</name>
    <dbReference type="NCBI Taxonomy" id="218851"/>
    <lineage>
        <taxon>Eukaryota</taxon>
        <taxon>Viridiplantae</taxon>
        <taxon>Streptophyta</taxon>
        <taxon>Embryophyta</taxon>
        <taxon>Tracheophyta</taxon>
        <taxon>Spermatophyta</taxon>
        <taxon>Magnoliopsida</taxon>
        <taxon>Ranunculales</taxon>
        <taxon>Ranunculaceae</taxon>
        <taxon>Thalictroideae</taxon>
        <taxon>Aquilegia</taxon>
    </lineage>
</organism>
<feature type="transmembrane region" description="Helical" evidence="6">
    <location>
        <begin position="131"/>
        <end position="155"/>
    </location>
</feature>
<dbReference type="InterPro" id="IPR036259">
    <property type="entry name" value="MFS_trans_sf"/>
</dbReference>
<keyword evidence="3 6" id="KW-0812">Transmembrane</keyword>
<feature type="transmembrane region" description="Helical" evidence="6">
    <location>
        <begin position="28"/>
        <end position="47"/>
    </location>
</feature>
<comment type="subcellular location">
    <subcellularLocation>
        <location evidence="1">Membrane</location>
        <topology evidence="1">Multi-pass membrane protein</topology>
    </subcellularLocation>
</comment>